<evidence type="ECO:0000313" key="5">
    <source>
        <dbReference type="EMBL" id="MEE2002171.1"/>
    </source>
</evidence>
<dbReference type="PANTHER" id="PTHR32347">
    <property type="entry name" value="EFFLUX SYSTEM COMPONENT YKNX-RELATED"/>
    <property type="match status" value="1"/>
</dbReference>
<evidence type="ECO:0000256" key="2">
    <source>
        <dbReference type="ARBA" id="ARBA00023054"/>
    </source>
</evidence>
<comment type="subcellular location">
    <subcellularLocation>
        <location evidence="1">Cell envelope</location>
    </subcellularLocation>
</comment>
<dbReference type="RefSeq" id="WP_330129245.1">
    <property type="nucleotide sequence ID" value="NZ_JAUHLI010000011.1"/>
</dbReference>
<feature type="coiled-coil region" evidence="3">
    <location>
        <begin position="161"/>
        <end position="191"/>
    </location>
</feature>
<accession>A0ABU7J6P9</accession>
<evidence type="ECO:0000256" key="4">
    <source>
        <dbReference type="SAM" id="SignalP"/>
    </source>
</evidence>
<proteinExistence type="predicted"/>
<dbReference type="InterPro" id="IPR050465">
    <property type="entry name" value="UPF0194_transport"/>
</dbReference>
<comment type="caution">
    <text evidence="5">The sequence shown here is derived from an EMBL/GenBank/DDBJ whole genome shotgun (WGS) entry which is preliminary data.</text>
</comment>
<feature type="signal peptide" evidence="4">
    <location>
        <begin position="1"/>
        <end position="20"/>
    </location>
</feature>
<organism evidence="5 6">
    <name type="scientific">Alkalimonas cellulosilytica</name>
    <dbReference type="NCBI Taxonomy" id="3058395"/>
    <lineage>
        <taxon>Bacteria</taxon>
        <taxon>Pseudomonadati</taxon>
        <taxon>Pseudomonadota</taxon>
        <taxon>Gammaproteobacteria</taxon>
        <taxon>Alkalimonas</taxon>
    </lineage>
</organism>
<feature type="chain" id="PRO_5047416880" evidence="4">
    <location>
        <begin position="21"/>
        <end position="312"/>
    </location>
</feature>
<evidence type="ECO:0000256" key="1">
    <source>
        <dbReference type="ARBA" id="ARBA00004196"/>
    </source>
</evidence>
<evidence type="ECO:0000256" key="3">
    <source>
        <dbReference type="SAM" id="Coils"/>
    </source>
</evidence>
<gene>
    <name evidence="5" type="ORF">QWY20_11975</name>
</gene>
<feature type="coiled-coil region" evidence="3">
    <location>
        <begin position="67"/>
        <end position="94"/>
    </location>
</feature>
<reference evidence="5 6" key="1">
    <citation type="submission" date="2023-07" db="EMBL/GenBank/DDBJ databases">
        <title>Alkalimonas sp., MEB108 novel, alkaliphilic bacterium isolated from Lonar Lake, India.</title>
        <authorList>
            <person name="Joshi A."/>
            <person name="Thite S."/>
        </authorList>
    </citation>
    <scope>NUCLEOTIDE SEQUENCE [LARGE SCALE GENOMIC DNA]</scope>
    <source>
        <strain evidence="5 6">MEB108</strain>
    </source>
</reference>
<protein>
    <submittedName>
        <fullName evidence="5">Multidrug transporter</fullName>
    </submittedName>
</protein>
<dbReference type="EMBL" id="JAUHLI010000011">
    <property type="protein sequence ID" value="MEE2002171.1"/>
    <property type="molecule type" value="Genomic_DNA"/>
</dbReference>
<sequence>MSAMSLLLWSLLATSQPAPVLLTGTLQSSERQNVVSPMSENWRVQVQWLKPEEEPVRAGDLVAVFDAGSLQSTIERLKTQVDTARDQLKKLQLQHDLTVMEARYEWQRRSLLQQKAGIDAAVPRTNLSEYDYELYQLDYRRAETATEQALKALQLAEVARDTELTKQKLQIEQQLDELQDAEHQLSDMSVTAEVDGAISYGLHPWYGTPVFSGMTAQPGWLIAQVHAENQLLIEAWVHETDMQALQQARQFTALFDSAPDTEFNVKLQALAQQGERRRQLGQGLYFRAEFYAEQLPIADARLGLGLLIKVMP</sequence>
<name>A0ABU7J6P9_9GAMM</name>
<evidence type="ECO:0000313" key="6">
    <source>
        <dbReference type="Proteomes" id="UP001336314"/>
    </source>
</evidence>
<dbReference type="Proteomes" id="UP001336314">
    <property type="component" value="Unassembled WGS sequence"/>
</dbReference>
<keyword evidence="2 3" id="KW-0175">Coiled coil</keyword>
<dbReference type="PANTHER" id="PTHR32347:SF23">
    <property type="entry name" value="BLL5650 PROTEIN"/>
    <property type="match status" value="1"/>
</dbReference>
<keyword evidence="4" id="KW-0732">Signal</keyword>
<keyword evidence="6" id="KW-1185">Reference proteome</keyword>